<evidence type="ECO:0000313" key="2">
    <source>
        <dbReference type="EMBL" id="MBB4093967.1"/>
    </source>
</evidence>
<protein>
    <recommendedName>
        <fullName evidence="1">Winged helix domain-containing protein</fullName>
    </recommendedName>
</protein>
<comment type="caution">
    <text evidence="3">The sequence shown here is derived from an EMBL/GenBank/DDBJ whole genome shotgun (WGS) entry which is preliminary data.</text>
</comment>
<dbReference type="RefSeq" id="WP_140020383.1">
    <property type="nucleotide sequence ID" value="NZ_JACIEX010000004.1"/>
</dbReference>
<evidence type="ECO:0000313" key="5">
    <source>
        <dbReference type="Proteomes" id="UP000553980"/>
    </source>
</evidence>
<organism evidence="3 4">
    <name type="scientific">Brucella pecoris</name>
    <dbReference type="NCBI Taxonomy" id="867683"/>
    <lineage>
        <taxon>Bacteria</taxon>
        <taxon>Pseudomonadati</taxon>
        <taxon>Pseudomonadota</taxon>
        <taxon>Alphaproteobacteria</taxon>
        <taxon>Hyphomicrobiales</taxon>
        <taxon>Brucellaceae</taxon>
        <taxon>Brucella/Ochrobactrum group</taxon>
        <taxon>Brucella</taxon>
    </lineage>
</organism>
<dbReference type="Proteomes" id="UP000313390">
    <property type="component" value="Unassembled WGS sequence"/>
</dbReference>
<dbReference type="OrthoDB" id="7211172at2"/>
<dbReference type="EMBL" id="VEWK01000004">
    <property type="protein sequence ID" value="TNV12665.1"/>
    <property type="molecule type" value="Genomic_DNA"/>
</dbReference>
<name>A0A5C5CNC8_9HYPH</name>
<gene>
    <name evidence="3" type="ORF">FIB18_08950</name>
    <name evidence="2" type="ORF">GGQ79_002479</name>
</gene>
<dbReference type="InterPro" id="IPR054382">
    <property type="entry name" value="wHTH_alphaproteobact"/>
</dbReference>
<reference evidence="3" key="2">
    <citation type="submission" date="2019-06" db="EMBL/GenBank/DDBJ databases">
        <authorList>
            <person name="Hu M."/>
        </authorList>
    </citation>
    <scope>NUCLEOTIDE SEQUENCE</scope>
    <source>
        <strain evidence="3">08RB2639</strain>
    </source>
</reference>
<dbReference type="AlphaFoldDB" id="A0A5C5CNC8"/>
<reference evidence="3 4" key="1">
    <citation type="journal article" date="2011" name="Int. J. Syst. Evol. Microbiol.">
        <title>Ochrobactrum pecoris sp. nov., isolated from farm animals.</title>
        <authorList>
            <person name="Kampfer P."/>
            <person name="Huber B."/>
            <person name="Busse H.J."/>
            <person name="Scholz H.C."/>
            <person name="Tomaso H."/>
            <person name="Hotzel H."/>
            <person name="Melzer F."/>
        </authorList>
    </citation>
    <scope>NUCLEOTIDE SEQUENCE [LARGE SCALE GENOMIC DNA]</scope>
    <source>
        <strain evidence="3 4">08RB2639</strain>
    </source>
</reference>
<keyword evidence="5" id="KW-1185">Reference proteome</keyword>
<dbReference type="Proteomes" id="UP000553980">
    <property type="component" value="Unassembled WGS sequence"/>
</dbReference>
<dbReference type="EMBL" id="JACIEX010000004">
    <property type="protein sequence ID" value="MBB4093967.1"/>
    <property type="molecule type" value="Genomic_DNA"/>
</dbReference>
<evidence type="ECO:0000259" key="1">
    <source>
        <dbReference type="Pfam" id="PF22324"/>
    </source>
</evidence>
<accession>A0A5C5CNC8</accession>
<evidence type="ECO:0000313" key="4">
    <source>
        <dbReference type="Proteomes" id="UP000313390"/>
    </source>
</evidence>
<feature type="domain" description="Winged helix" evidence="1">
    <location>
        <begin position="25"/>
        <end position="96"/>
    </location>
</feature>
<sequence length="105" mass="11776">MTSKNSLWGSRIYRVINRGAEPFSIRVKGRDRWALENLINAGDAGCTPIDNPVPRWSAYVFKLRSFGVNIETVHEEHTGPFSGTHARYVLRSEVSCPELDAEAAE</sequence>
<proteinExistence type="predicted"/>
<evidence type="ECO:0000313" key="3">
    <source>
        <dbReference type="EMBL" id="TNV12665.1"/>
    </source>
</evidence>
<dbReference type="Pfam" id="PF22324">
    <property type="entry name" value="HTH_91"/>
    <property type="match status" value="1"/>
</dbReference>
<reference evidence="2 5" key="3">
    <citation type="submission" date="2020-08" db="EMBL/GenBank/DDBJ databases">
        <title>Genomic Encyclopedia of Type Strains, Phase IV (KMG-IV): sequencing the most valuable type-strain genomes for metagenomic binning, comparative biology and taxonomic classification.</title>
        <authorList>
            <person name="Goeker M."/>
        </authorList>
    </citation>
    <scope>NUCLEOTIDE SEQUENCE [LARGE SCALE GENOMIC DNA]</scope>
    <source>
        <strain evidence="2 5">DSM 23868</strain>
    </source>
</reference>